<reference evidence="2 3" key="1">
    <citation type="submission" date="2018-05" db="EMBL/GenBank/DDBJ databases">
        <title>Flavobacterium sp. MEBiC07310.</title>
        <authorList>
            <person name="Baek K."/>
        </authorList>
    </citation>
    <scope>NUCLEOTIDE SEQUENCE [LARGE SCALE GENOMIC DNA]</scope>
    <source>
        <strain evidence="2 3">MEBiC07310</strain>
    </source>
</reference>
<feature type="domain" description="Cupin type-2" evidence="1">
    <location>
        <begin position="40"/>
        <end position="99"/>
    </location>
</feature>
<gene>
    <name evidence="2" type="ORF">DI487_14815</name>
</gene>
<dbReference type="InterPro" id="IPR011051">
    <property type="entry name" value="RmlC_Cupin_sf"/>
</dbReference>
<evidence type="ECO:0000259" key="1">
    <source>
        <dbReference type="Pfam" id="PF07883"/>
    </source>
</evidence>
<dbReference type="AlphaFoldDB" id="A0A2U8QY54"/>
<evidence type="ECO:0000313" key="3">
    <source>
        <dbReference type="Proteomes" id="UP000245429"/>
    </source>
</evidence>
<dbReference type="EMBL" id="CP029463">
    <property type="protein sequence ID" value="AWM14999.1"/>
    <property type="molecule type" value="Genomic_DNA"/>
</dbReference>
<dbReference type="Pfam" id="PF07883">
    <property type="entry name" value="Cupin_2"/>
    <property type="match status" value="1"/>
</dbReference>
<dbReference type="InterPro" id="IPR014710">
    <property type="entry name" value="RmlC-like_jellyroll"/>
</dbReference>
<dbReference type="Gene3D" id="2.60.120.10">
    <property type="entry name" value="Jelly Rolls"/>
    <property type="match status" value="1"/>
</dbReference>
<accession>A0A2U8QY54</accession>
<evidence type="ECO:0000313" key="2">
    <source>
        <dbReference type="EMBL" id="AWM14999.1"/>
    </source>
</evidence>
<proteinExistence type="predicted"/>
<dbReference type="RefSeq" id="WP_109570337.1">
    <property type="nucleotide sequence ID" value="NZ_CP029463.1"/>
</dbReference>
<protein>
    <recommendedName>
        <fullName evidence="1">Cupin type-2 domain-containing protein</fullName>
    </recommendedName>
</protein>
<dbReference type="InterPro" id="IPR013096">
    <property type="entry name" value="Cupin_2"/>
</dbReference>
<sequence length="115" mass="12977">MNLSHLLKEHSDTCWEVVSESIEKKVVGYCENLTLLMIRYKKGGIELGKETNQTKVAFVSEGTFEIKMKGTKKILQKGDSFLVPSYLTHEVKCIDDGVLVNVCSHNAHLDTLDNY</sequence>
<dbReference type="SUPFAM" id="SSF51182">
    <property type="entry name" value="RmlC-like cupins"/>
    <property type="match status" value="1"/>
</dbReference>
<dbReference type="OrthoDB" id="9811153at2"/>
<dbReference type="Proteomes" id="UP000245429">
    <property type="component" value="Chromosome"/>
</dbReference>
<keyword evidence="3" id="KW-1185">Reference proteome</keyword>
<organism evidence="2 3">
    <name type="scientific">Flavobacterium sediminis</name>
    <dbReference type="NCBI Taxonomy" id="2201181"/>
    <lineage>
        <taxon>Bacteria</taxon>
        <taxon>Pseudomonadati</taxon>
        <taxon>Bacteroidota</taxon>
        <taxon>Flavobacteriia</taxon>
        <taxon>Flavobacteriales</taxon>
        <taxon>Flavobacteriaceae</taxon>
        <taxon>Flavobacterium</taxon>
    </lineage>
</organism>
<name>A0A2U8QY54_9FLAO</name>
<dbReference type="KEGG" id="fse:DI487_14815"/>